<evidence type="ECO:0000313" key="2">
    <source>
        <dbReference type="EMBL" id="CAF0797427.1"/>
    </source>
</evidence>
<dbReference type="Proteomes" id="UP000681722">
    <property type="component" value="Unassembled WGS sequence"/>
</dbReference>
<feature type="chain" id="PRO_5035684465" evidence="1">
    <location>
        <begin position="20"/>
        <end position="222"/>
    </location>
</feature>
<sequence length="222" mass="26886">MNSILYLLVFVFLISNSNQTRLLTHIQKSYYSAFVNRVASGFHSLWRITYLEQYPCVKNRFKLTNDKIYKANFTKQDFIYPMIISVTDRYIKVKIHQNMKIGINEENDKMYIDIFNMIYSELPSDWRKENHDTASIACYLVLKSIFYQQKFTQEYIEDMTIKIHDEWIKRNKNRTSSHLKLPYHLLSSIEKKKDRQAILIAIQIFRFYRLDRIFNTTRIEFV</sequence>
<dbReference type="Proteomes" id="UP000663829">
    <property type="component" value="Unassembled WGS sequence"/>
</dbReference>
<dbReference type="EMBL" id="CAJOBC010003558">
    <property type="protein sequence ID" value="CAF3789714.1"/>
    <property type="molecule type" value="Genomic_DNA"/>
</dbReference>
<gene>
    <name evidence="3" type="ORF">GPM918_LOCUS14637</name>
    <name evidence="2" type="ORF">OVA965_LOCUS4462</name>
    <name evidence="5" type="ORF">SRO942_LOCUS14637</name>
    <name evidence="4" type="ORF">TMI583_LOCUS4460</name>
</gene>
<organism evidence="3 6">
    <name type="scientific">Didymodactylos carnosus</name>
    <dbReference type="NCBI Taxonomy" id="1234261"/>
    <lineage>
        <taxon>Eukaryota</taxon>
        <taxon>Metazoa</taxon>
        <taxon>Spiralia</taxon>
        <taxon>Gnathifera</taxon>
        <taxon>Rotifera</taxon>
        <taxon>Eurotatoria</taxon>
        <taxon>Bdelloidea</taxon>
        <taxon>Philodinida</taxon>
        <taxon>Philodinidae</taxon>
        <taxon>Didymodactylos</taxon>
    </lineage>
</organism>
<reference evidence="3" key="1">
    <citation type="submission" date="2021-02" db="EMBL/GenBank/DDBJ databases">
        <authorList>
            <person name="Nowell W R."/>
        </authorList>
    </citation>
    <scope>NUCLEOTIDE SEQUENCE</scope>
</reference>
<dbReference type="OrthoDB" id="9995396at2759"/>
<evidence type="ECO:0000313" key="4">
    <source>
        <dbReference type="EMBL" id="CAF3580553.1"/>
    </source>
</evidence>
<keyword evidence="6" id="KW-1185">Reference proteome</keyword>
<evidence type="ECO:0000313" key="5">
    <source>
        <dbReference type="EMBL" id="CAF3789714.1"/>
    </source>
</evidence>
<evidence type="ECO:0000256" key="1">
    <source>
        <dbReference type="SAM" id="SignalP"/>
    </source>
</evidence>
<feature type="signal peptide" evidence="1">
    <location>
        <begin position="1"/>
        <end position="19"/>
    </location>
</feature>
<dbReference type="EMBL" id="CAJOBA010001173">
    <property type="protein sequence ID" value="CAF3580553.1"/>
    <property type="molecule type" value="Genomic_DNA"/>
</dbReference>
<dbReference type="Proteomes" id="UP000677228">
    <property type="component" value="Unassembled WGS sequence"/>
</dbReference>
<protein>
    <submittedName>
        <fullName evidence="3">Uncharacterized protein</fullName>
    </submittedName>
</protein>
<evidence type="ECO:0000313" key="6">
    <source>
        <dbReference type="Proteomes" id="UP000663829"/>
    </source>
</evidence>
<accession>A0A814I4P8</accession>
<dbReference type="Proteomes" id="UP000682733">
    <property type="component" value="Unassembled WGS sequence"/>
</dbReference>
<name>A0A814I4P8_9BILA</name>
<comment type="caution">
    <text evidence="3">The sequence shown here is derived from an EMBL/GenBank/DDBJ whole genome shotgun (WGS) entry which is preliminary data.</text>
</comment>
<keyword evidence="1" id="KW-0732">Signal</keyword>
<dbReference type="EMBL" id="CAJNOQ010003558">
    <property type="protein sequence ID" value="CAF1018252.1"/>
    <property type="molecule type" value="Genomic_DNA"/>
</dbReference>
<dbReference type="EMBL" id="CAJNOK010001173">
    <property type="protein sequence ID" value="CAF0797427.1"/>
    <property type="molecule type" value="Genomic_DNA"/>
</dbReference>
<evidence type="ECO:0000313" key="3">
    <source>
        <dbReference type="EMBL" id="CAF1018252.1"/>
    </source>
</evidence>
<dbReference type="AlphaFoldDB" id="A0A814I4P8"/>
<proteinExistence type="predicted"/>